<keyword evidence="2" id="KW-0238">DNA-binding</keyword>
<dbReference type="InterPro" id="IPR051011">
    <property type="entry name" value="Metal_resp_trans_reg"/>
</dbReference>
<dbReference type="NCBIfam" id="NF033788">
    <property type="entry name" value="HTH_metalloreg"/>
    <property type="match status" value="1"/>
</dbReference>
<dbReference type="RefSeq" id="WP_177502902.1">
    <property type="nucleotide sequence ID" value="NZ_JACSNR010000002.1"/>
</dbReference>
<protein>
    <submittedName>
        <fullName evidence="7">Helix-turn-helix transcriptional regulator</fullName>
    </submittedName>
</protein>
<dbReference type="InterPro" id="IPR001845">
    <property type="entry name" value="HTH_ArsR_DNA-bd_dom"/>
</dbReference>
<dbReference type="InterPro" id="IPR036388">
    <property type="entry name" value="WH-like_DNA-bd_sf"/>
</dbReference>
<keyword evidence="1" id="KW-0805">Transcription regulation</keyword>
<dbReference type="PANTHER" id="PTHR43132">
    <property type="entry name" value="ARSENICAL RESISTANCE OPERON REPRESSOR ARSR-RELATED"/>
    <property type="match status" value="1"/>
</dbReference>
<evidence type="ECO:0000313" key="8">
    <source>
        <dbReference type="Proteomes" id="UP000724149"/>
    </source>
</evidence>
<evidence type="ECO:0000259" key="5">
    <source>
        <dbReference type="PROSITE" id="PS50987"/>
    </source>
</evidence>
<dbReference type="InterPro" id="IPR011991">
    <property type="entry name" value="ArsR-like_HTH"/>
</dbReference>
<dbReference type="InterPro" id="IPR012319">
    <property type="entry name" value="FPG_cat"/>
</dbReference>
<sequence length="112" mass="12712">MSVSPLPESRPILSQMPSDPELERLSEVFKIFSDNSRLRIIAALLEKELCVYDLTQALGMTQSAVSHQLRLLRNAHLVKTRREGKSIFYSLDDDHVVTIMSQGLAHIRHTGR</sequence>
<evidence type="ECO:0000256" key="2">
    <source>
        <dbReference type="ARBA" id="ARBA00023125"/>
    </source>
</evidence>
<dbReference type="SMART" id="SM00418">
    <property type="entry name" value="HTH_ARSR"/>
    <property type="match status" value="1"/>
</dbReference>
<evidence type="ECO:0000256" key="3">
    <source>
        <dbReference type="ARBA" id="ARBA00023163"/>
    </source>
</evidence>
<reference evidence="7 8" key="1">
    <citation type="journal article" date="2021" name="Sci. Rep.">
        <title>The distribution of antibiotic resistance genes in chicken gut microbiota commensals.</title>
        <authorList>
            <person name="Juricova H."/>
            <person name="Matiasovicova J."/>
            <person name="Kubasova T."/>
            <person name="Cejkova D."/>
            <person name="Rychlik I."/>
        </authorList>
    </citation>
    <scope>NUCLEOTIDE SEQUENCE [LARGE SCALE GENOMIC DNA]</scope>
    <source>
        <strain evidence="7 8">An564</strain>
    </source>
</reference>
<dbReference type="Pfam" id="PF01022">
    <property type="entry name" value="HTH_5"/>
    <property type="match status" value="1"/>
</dbReference>
<dbReference type="Proteomes" id="UP000724149">
    <property type="component" value="Unassembled WGS sequence"/>
</dbReference>
<evidence type="ECO:0000259" key="6">
    <source>
        <dbReference type="PROSITE" id="PS51068"/>
    </source>
</evidence>
<dbReference type="InterPro" id="IPR036390">
    <property type="entry name" value="WH_DNA-bd_sf"/>
</dbReference>
<keyword evidence="3" id="KW-0804">Transcription</keyword>
<dbReference type="InterPro" id="IPR018334">
    <property type="entry name" value="ArsR_HTH"/>
</dbReference>
<dbReference type="PROSITE" id="PS00846">
    <property type="entry name" value="HTH_ARSR_1"/>
    <property type="match status" value="1"/>
</dbReference>
<evidence type="ECO:0000256" key="4">
    <source>
        <dbReference type="ARBA" id="ARBA00043263"/>
    </source>
</evidence>
<dbReference type="SUPFAM" id="SSF46785">
    <property type="entry name" value="Winged helix' DNA-binding domain"/>
    <property type="match status" value="1"/>
</dbReference>
<keyword evidence="4" id="KW-0105">Cadmium resistance</keyword>
<dbReference type="PROSITE" id="PS51068">
    <property type="entry name" value="FPG_CAT"/>
    <property type="match status" value="1"/>
</dbReference>
<dbReference type="EMBL" id="JACSNR010000002">
    <property type="protein sequence ID" value="MBM6922657.1"/>
    <property type="molecule type" value="Genomic_DNA"/>
</dbReference>
<gene>
    <name evidence="7" type="ORF">H9X81_02960</name>
</gene>
<feature type="domain" description="HTH arsR-type" evidence="5">
    <location>
        <begin position="17"/>
        <end position="111"/>
    </location>
</feature>
<evidence type="ECO:0000256" key="1">
    <source>
        <dbReference type="ARBA" id="ARBA00023015"/>
    </source>
</evidence>
<dbReference type="PANTHER" id="PTHR43132:SF6">
    <property type="entry name" value="HTH-TYPE TRANSCRIPTIONAL REPRESSOR CZRA"/>
    <property type="match status" value="1"/>
</dbReference>
<dbReference type="PROSITE" id="PS50987">
    <property type="entry name" value="HTH_ARSR_2"/>
    <property type="match status" value="1"/>
</dbReference>
<dbReference type="PRINTS" id="PR00778">
    <property type="entry name" value="HTHARSR"/>
</dbReference>
<proteinExistence type="predicted"/>
<accession>A0ABS2GJL2</accession>
<keyword evidence="8" id="KW-1185">Reference proteome</keyword>
<dbReference type="CDD" id="cd00090">
    <property type="entry name" value="HTH_ARSR"/>
    <property type="match status" value="1"/>
</dbReference>
<organism evidence="7 8">
    <name type="scientific">Hydrogenoanaerobacterium saccharovorans</name>
    <dbReference type="NCBI Taxonomy" id="474960"/>
    <lineage>
        <taxon>Bacteria</taxon>
        <taxon>Bacillati</taxon>
        <taxon>Bacillota</taxon>
        <taxon>Clostridia</taxon>
        <taxon>Eubacteriales</taxon>
        <taxon>Oscillospiraceae</taxon>
        <taxon>Hydrogenoanaerobacterium</taxon>
    </lineage>
</organism>
<name>A0ABS2GJL2_9FIRM</name>
<feature type="domain" description="Formamidopyrimidine-DNA glycosylase catalytic" evidence="6">
    <location>
        <begin position="17"/>
        <end position="112"/>
    </location>
</feature>
<comment type="caution">
    <text evidence="7">The sequence shown here is derived from an EMBL/GenBank/DDBJ whole genome shotgun (WGS) entry which is preliminary data.</text>
</comment>
<evidence type="ECO:0000313" key="7">
    <source>
        <dbReference type="EMBL" id="MBM6922657.1"/>
    </source>
</evidence>
<dbReference type="Gene3D" id="1.10.10.10">
    <property type="entry name" value="Winged helix-like DNA-binding domain superfamily/Winged helix DNA-binding domain"/>
    <property type="match status" value="1"/>
</dbReference>